<protein>
    <submittedName>
        <fullName evidence="1">MerR family transcriptional regulator</fullName>
    </submittedName>
</protein>
<evidence type="ECO:0000313" key="2">
    <source>
        <dbReference type="Proteomes" id="UP000308836"/>
    </source>
</evidence>
<keyword evidence="2" id="KW-1185">Reference proteome</keyword>
<dbReference type="Proteomes" id="UP000308836">
    <property type="component" value="Unassembled WGS sequence"/>
</dbReference>
<accession>A0AC61R9Y2</accession>
<reference evidence="1" key="1">
    <citation type="submission" date="2019-04" db="EMBL/GenBank/DDBJ databases">
        <title>Microbes associate with the intestines of laboratory mice.</title>
        <authorList>
            <person name="Navarre W."/>
            <person name="Wong E."/>
            <person name="Huang K."/>
            <person name="Tropini C."/>
            <person name="Ng K."/>
            <person name="Yu B."/>
        </authorList>
    </citation>
    <scope>NUCLEOTIDE SEQUENCE</scope>
    <source>
        <strain evidence="1">NM09_H32</strain>
    </source>
</reference>
<organism evidence="1 2">
    <name type="scientific">Dubosiella muris</name>
    <dbReference type="NCBI Taxonomy" id="3038133"/>
    <lineage>
        <taxon>Bacteria</taxon>
        <taxon>Bacillati</taxon>
        <taxon>Bacillota</taxon>
        <taxon>Erysipelotrichia</taxon>
        <taxon>Erysipelotrichales</taxon>
        <taxon>Erysipelotrichaceae</taxon>
        <taxon>Dubosiella</taxon>
    </lineage>
</organism>
<evidence type="ECO:0000313" key="1">
    <source>
        <dbReference type="EMBL" id="TGY66870.1"/>
    </source>
</evidence>
<dbReference type="EMBL" id="SRYG01000003">
    <property type="protein sequence ID" value="TGY66870.1"/>
    <property type="molecule type" value="Genomic_DNA"/>
</dbReference>
<proteinExistence type="predicted"/>
<comment type="caution">
    <text evidence="1">The sequence shown here is derived from an EMBL/GenBank/DDBJ whole genome shotgun (WGS) entry which is preliminary data.</text>
</comment>
<sequence length="390" mass="45324">MEYFTTGQFAKLANVSERTLRYYDKIGLLKPSKIKKNGYRNYSKDDLFRLQKIILLKKLGFPLEEITIMLVENDEGWVDTLRMQVNLVDQKIRYFSSLKETLKKAIEIVADEGMSLKKTVDLLNLLSSDEEIVEQYRNATNLRVRIQLHHLYSTNPVEWFSWLRQKIDFSKINRLLELGCGNGDLWIGNAVDLRNREIFLSDLSEGMLEDAKSRLSDEYSFMQMDAQNIPFKKDFFDAVVANHLLFYLSDLPLGLSEITRVLKKSGVFYASTYGKSHMKEINELAQEVDSRIRLSTTFLPEQFGKENGKEILSRYFDDVERFDYTDTLVIDQAKPVVDYIVSCHGNQNEILSGRLHEFYEFVRTKIENQGSITVTKEACLFIAQNKKSIK</sequence>
<gene>
    <name evidence="1" type="ORF">E5336_01940</name>
</gene>
<name>A0AC61R9Y2_9FIRM</name>